<feature type="compositionally biased region" description="Low complexity" evidence="12">
    <location>
        <begin position="813"/>
        <end position="836"/>
    </location>
</feature>
<dbReference type="Proteomes" id="UP000654075">
    <property type="component" value="Unassembled WGS sequence"/>
</dbReference>
<keyword evidence="11" id="KW-0966">Cell projection</keyword>
<gene>
    <name evidence="13" type="ORF">PGLA1383_LOCUS16368</name>
</gene>
<evidence type="ECO:0000256" key="1">
    <source>
        <dbReference type="ARBA" id="ARBA00004430"/>
    </source>
</evidence>
<evidence type="ECO:0000313" key="14">
    <source>
        <dbReference type="Proteomes" id="UP000654075"/>
    </source>
</evidence>
<name>A0A813EHJ5_POLGL</name>
<protein>
    <recommendedName>
        <fullName evidence="15">Dynein intermediate chain 3, ciliary</fullName>
    </recommendedName>
</protein>
<evidence type="ECO:0000256" key="4">
    <source>
        <dbReference type="ARBA" id="ARBA00022574"/>
    </source>
</evidence>
<keyword evidence="8" id="KW-0969">Cilium</keyword>
<dbReference type="PANTHER" id="PTHR12442:SF7">
    <property type="entry name" value="DYNEIN AXONEMAL INTERMEDIATE CHAIN 2"/>
    <property type="match status" value="1"/>
</dbReference>
<comment type="caution">
    <text evidence="13">The sequence shown here is derived from an EMBL/GenBank/DDBJ whole genome shotgun (WGS) entry which is preliminary data.</text>
</comment>
<evidence type="ECO:0000256" key="9">
    <source>
        <dbReference type="ARBA" id="ARBA00023175"/>
    </source>
</evidence>
<evidence type="ECO:0000256" key="5">
    <source>
        <dbReference type="ARBA" id="ARBA00022701"/>
    </source>
</evidence>
<keyword evidence="9" id="KW-0505">Motor protein</keyword>
<dbReference type="GO" id="GO:0036157">
    <property type="term" value="C:outer dynein arm"/>
    <property type="evidence" value="ECO:0007669"/>
    <property type="project" value="TreeGrafter"/>
</dbReference>
<dbReference type="Gene3D" id="2.130.10.10">
    <property type="entry name" value="YVTN repeat-like/Quinoprotein amine dehydrogenase"/>
    <property type="match status" value="2"/>
</dbReference>
<dbReference type="PANTHER" id="PTHR12442">
    <property type="entry name" value="DYNEIN INTERMEDIATE CHAIN"/>
    <property type="match status" value="1"/>
</dbReference>
<dbReference type="Pfam" id="PF11913">
    <property type="entry name" value="DUF3431"/>
    <property type="match status" value="1"/>
</dbReference>
<keyword evidence="6" id="KW-0677">Repeat</keyword>
<organism evidence="13 14">
    <name type="scientific">Polarella glacialis</name>
    <name type="common">Dinoflagellate</name>
    <dbReference type="NCBI Taxonomy" id="89957"/>
    <lineage>
        <taxon>Eukaryota</taxon>
        <taxon>Sar</taxon>
        <taxon>Alveolata</taxon>
        <taxon>Dinophyceae</taxon>
        <taxon>Suessiales</taxon>
        <taxon>Suessiaceae</taxon>
        <taxon>Polarella</taxon>
    </lineage>
</organism>
<dbReference type="EMBL" id="CAJNNV010009910">
    <property type="protein sequence ID" value="CAE8597947.1"/>
    <property type="molecule type" value="Genomic_DNA"/>
</dbReference>
<evidence type="ECO:0000256" key="3">
    <source>
        <dbReference type="ARBA" id="ARBA00022490"/>
    </source>
</evidence>
<dbReference type="SUPFAM" id="SSF50978">
    <property type="entry name" value="WD40 repeat-like"/>
    <property type="match status" value="1"/>
</dbReference>
<feature type="region of interest" description="Disordered" evidence="12">
    <location>
        <begin position="804"/>
        <end position="844"/>
    </location>
</feature>
<evidence type="ECO:0000256" key="8">
    <source>
        <dbReference type="ARBA" id="ARBA00023069"/>
    </source>
</evidence>
<dbReference type="GO" id="GO:0036158">
    <property type="term" value="P:outer dynein arm assembly"/>
    <property type="evidence" value="ECO:0007669"/>
    <property type="project" value="TreeGrafter"/>
</dbReference>
<sequence>MNEYEYIYMKKRKDFGRYCNFDDVEPKIIGQIETVAECGNMFVEQTILNLVLDNICDFSEHSVNTARVQTKSRVMIHTEGGWPKEVDYSEAQDTLKWRKRLEKDPVFVSACRALTKQTVMCLEQNNTIDLFEHYFQLEEPDHLPENLTMKTVAIFKDPSDEKRSVTKIGWHPEGPTKIVGSYSNLRFQRMTDEMPMASFIWDISERNVPLTELRTNSPLICCQFNNKNADLLVGGSYNGILNYYDLRKGPTPLYKSAVEVSHYDPVYEVVWLQSKTGTECASVSSDGRLLFWDVRKMSEVTDECLLTDGNKDNPKTLGGVSLEWMQEAGPTKFLVGSEHGITLACTKRPKKAVEVGTWFGAEDRGGYGAHFGPVYAVKRNPFHVKFFLTVGDWCAKIWMEELKGPMMQTPYYPSFLSGACWSPTRAGVFFLSRHDGRLDTWDYFYRMNEVSLSHKVSESALTSLSLQSQGGLMAVGDAEGTITLLQLCDGLVDPGPNEKNLIGQMFDRETKREKNLEQIKKQQGGAKEKEPVKVPDGHTIDQAEYQGREKAFFGEVGMTGDDLGTNLTGIKAASGGKAHRGLEPLRISSHTLSQESAEAGVLINSLETQLTEQKEELAADSDITNHELKELIKSFNASFAPHGKGYCRGGGWYAGWGGQDAQSLAACAAACSSDPDCLYFSFKKDVACSRYDSTAVRCPLEAARNNFVTFRKTPNSPLCDWSSALVLTGARCSDSFGDMRDHRRTHAEAYCQLTKSCLGIHWLRKPGMDGRSATRGWYQACAGTAGVVKDANWDIIMKRQAWKPPRGCKWHDSSNNNDSSSSSSSSNNSNSNNNNNKSFKDGSQMANSISGTATAATATTATTATTTTLTTTGHSTTLELVISAFSENLLFIDPMAALLPGVKLWLYCAGKPDLDPRCVPVPNYGGENYVYLKHIIDNYHSLADITIFSVGSVMRHNNDFLLCRKLNYLLDKLNTEAKRRSFPGFATMALKQDMVEFHFEPSFDIWDYNSHVWGNVKLCRPSIAPLGDWYQHFVDSDLHQAACSGIAFNGIFAASADRIRRWPLRSYEALHDELVRCGANRSVADHYVERAWKAMLDNDGFLGEAAFADFRCPIRQLIVEHCRATKPGLKPDCGEIE</sequence>
<evidence type="ECO:0000313" key="13">
    <source>
        <dbReference type="EMBL" id="CAE8597947.1"/>
    </source>
</evidence>
<keyword evidence="3" id="KW-0963">Cytoplasm</keyword>
<evidence type="ECO:0008006" key="15">
    <source>
        <dbReference type="Google" id="ProtNLM"/>
    </source>
</evidence>
<evidence type="ECO:0000256" key="2">
    <source>
        <dbReference type="ARBA" id="ARBA00011059"/>
    </source>
</evidence>
<dbReference type="AlphaFoldDB" id="A0A813EHJ5"/>
<dbReference type="InterPro" id="IPR036322">
    <property type="entry name" value="WD40_repeat_dom_sf"/>
</dbReference>
<keyword evidence="4" id="KW-0853">WD repeat</keyword>
<dbReference type="GO" id="GO:0003341">
    <property type="term" value="P:cilium movement"/>
    <property type="evidence" value="ECO:0007669"/>
    <property type="project" value="TreeGrafter"/>
</dbReference>
<evidence type="ECO:0000256" key="12">
    <source>
        <dbReference type="SAM" id="MobiDB-lite"/>
    </source>
</evidence>
<evidence type="ECO:0000256" key="7">
    <source>
        <dbReference type="ARBA" id="ARBA00023017"/>
    </source>
</evidence>
<keyword evidence="14" id="KW-1185">Reference proteome</keyword>
<keyword evidence="10" id="KW-0206">Cytoskeleton</keyword>
<keyword evidence="7" id="KW-0243">Dynein</keyword>
<keyword evidence="5" id="KW-0493">Microtubule</keyword>
<comment type="subcellular location">
    <subcellularLocation>
        <location evidence="1">Cytoplasm</location>
        <location evidence="1">Cytoskeleton</location>
        <location evidence="1">Cilium axoneme</location>
    </subcellularLocation>
</comment>
<dbReference type="InterPro" id="IPR050687">
    <property type="entry name" value="Dynein_IC"/>
</dbReference>
<evidence type="ECO:0000256" key="6">
    <source>
        <dbReference type="ARBA" id="ARBA00022737"/>
    </source>
</evidence>
<evidence type="ECO:0000256" key="10">
    <source>
        <dbReference type="ARBA" id="ARBA00023212"/>
    </source>
</evidence>
<dbReference type="InterPro" id="IPR001680">
    <property type="entry name" value="WD40_rpt"/>
</dbReference>
<comment type="similarity">
    <text evidence="2">Belongs to the dynein intermediate chain family.</text>
</comment>
<dbReference type="SMART" id="SM00320">
    <property type="entry name" value="WD40"/>
    <property type="match status" value="4"/>
</dbReference>
<dbReference type="GO" id="GO:0045504">
    <property type="term" value="F:dynein heavy chain binding"/>
    <property type="evidence" value="ECO:0007669"/>
    <property type="project" value="TreeGrafter"/>
</dbReference>
<dbReference type="InterPro" id="IPR015943">
    <property type="entry name" value="WD40/YVTN_repeat-like_dom_sf"/>
</dbReference>
<dbReference type="OrthoDB" id="366230at2759"/>
<evidence type="ECO:0000256" key="11">
    <source>
        <dbReference type="ARBA" id="ARBA00023273"/>
    </source>
</evidence>
<accession>A0A813EHJ5</accession>
<proteinExistence type="inferred from homology"/>
<dbReference type="GO" id="GO:0045503">
    <property type="term" value="F:dynein light chain binding"/>
    <property type="evidence" value="ECO:0007669"/>
    <property type="project" value="TreeGrafter"/>
</dbReference>
<dbReference type="InterPro" id="IPR021838">
    <property type="entry name" value="DUF3431"/>
</dbReference>
<reference evidence="13" key="1">
    <citation type="submission" date="2021-02" db="EMBL/GenBank/DDBJ databases">
        <authorList>
            <person name="Dougan E. K."/>
            <person name="Rhodes N."/>
            <person name="Thang M."/>
            <person name="Chan C."/>
        </authorList>
    </citation>
    <scope>NUCLEOTIDE SEQUENCE</scope>
</reference>
<dbReference type="GO" id="GO:0005874">
    <property type="term" value="C:microtubule"/>
    <property type="evidence" value="ECO:0007669"/>
    <property type="project" value="UniProtKB-KW"/>
</dbReference>